<keyword evidence="1" id="KW-0732">Signal</keyword>
<sequence>MKKILAITTALLVVLFLLGTATNPSYAEYKEWFKANLYKEANASTELEKSVTGFIADIVSDAGVVRKDYKFYSLYKIETEDFNYKVIGIFDNFYVIKDEEKNQD</sequence>
<feature type="chain" id="PRO_5046307182" description="DUF4359 domain-containing protein" evidence="1">
    <location>
        <begin position="28"/>
        <end position="104"/>
    </location>
</feature>
<dbReference type="Proteomes" id="UP001519342">
    <property type="component" value="Unassembled WGS sequence"/>
</dbReference>
<dbReference type="RefSeq" id="WP_209510322.1">
    <property type="nucleotide sequence ID" value="NZ_JAGGKS010000001.1"/>
</dbReference>
<evidence type="ECO:0000313" key="3">
    <source>
        <dbReference type="Proteomes" id="UP001519342"/>
    </source>
</evidence>
<evidence type="ECO:0008006" key="4">
    <source>
        <dbReference type="Google" id="ProtNLM"/>
    </source>
</evidence>
<evidence type="ECO:0000313" key="2">
    <source>
        <dbReference type="EMBL" id="MBP1924572.1"/>
    </source>
</evidence>
<name>A0ABS4GA66_9FIRM</name>
<gene>
    <name evidence="2" type="ORF">J2Z76_000425</name>
</gene>
<accession>A0ABS4GA66</accession>
<evidence type="ECO:0000256" key="1">
    <source>
        <dbReference type="SAM" id="SignalP"/>
    </source>
</evidence>
<reference evidence="2 3" key="1">
    <citation type="submission" date="2021-03" db="EMBL/GenBank/DDBJ databases">
        <title>Genomic Encyclopedia of Type Strains, Phase IV (KMG-IV): sequencing the most valuable type-strain genomes for metagenomic binning, comparative biology and taxonomic classification.</title>
        <authorList>
            <person name="Goeker M."/>
        </authorList>
    </citation>
    <scope>NUCLEOTIDE SEQUENCE [LARGE SCALE GENOMIC DNA]</scope>
    <source>
        <strain evidence="2 3">DSM 24004</strain>
    </source>
</reference>
<comment type="caution">
    <text evidence="2">The sequence shown here is derived from an EMBL/GenBank/DDBJ whole genome shotgun (WGS) entry which is preliminary data.</text>
</comment>
<proteinExistence type="predicted"/>
<dbReference type="EMBL" id="JAGGKS010000001">
    <property type="protein sequence ID" value="MBP1924572.1"/>
    <property type="molecule type" value="Genomic_DNA"/>
</dbReference>
<feature type="signal peptide" evidence="1">
    <location>
        <begin position="1"/>
        <end position="27"/>
    </location>
</feature>
<keyword evidence="3" id="KW-1185">Reference proteome</keyword>
<protein>
    <recommendedName>
        <fullName evidence="4">DUF4359 domain-containing protein</fullName>
    </recommendedName>
</protein>
<organism evidence="2 3">
    <name type="scientific">Sedimentibacter acidaminivorans</name>
    <dbReference type="NCBI Taxonomy" id="913099"/>
    <lineage>
        <taxon>Bacteria</taxon>
        <taxon>Bacillati</taxon>
        <taxon>Bacillota</taxon>
        <taxon>Tissierellia</taxon>
        <taxon>Sedimentibacter</taxon>
    </lineage>
</organism>